<evidence type="ECO:0008006" key="4">
    <source>
        <dbReference type="Google" id="ProtNLM"/>
    </source>
</evidence>
<protein>
    <recommendedName>
        <fullName evidence="4">PNPLA domain-containing protein</fullName>
    </recommendedName>
</protein>
<evidence type="ECO:0000256" key="1">
    <source>
        <dbReference type="SAM" id="Phobius"/>
    </source>
</evidence>
<gene>
    <name evidence="2" type="ORF">D0Z70_20030</name>
</gene>
<dbReference type="PANTHER" id="PTHR10728">
    <property type="entry name" value="CYTOSOLIC PHOSPHOLIPASE A2"/>
    <property type="match status" value="1"/>
</dbReference>
<dbReference type="AlphaFoldDB" id="A0A418YMU7"/>
<evidence type="ECO:0000313" key="3">
    <source>
        <dbReference type="Proteomes" id="UP000283469"/>
    </source>
</evidence>
<dbReference type="GO" id="GO:0005829">
    <property type="term" value="C:cytosol"/>
    <property type="evidence" value="ECO:0007669"/>
    <property type="project" value="TreeGrafter"/>
</dbReference>
<dbReference type="Gene3D" id="3.40.1090.10">
    <property type="entry name" value="Cytosolic phospholipase A2 catalytic domain"/>
    <property type="match status" value="1"/>
</dbReference>
<comment type="caution">
    <text evidence="2">The sequence shown here is derived from an EMBL/GenBank/DDBJ whole genome shotgun (WGS) entry which is preliminary data.</text>
</comment>
<dbReference type="PANTHER" id="PTHR10728:SF40">
    <property type="entry name" value="PATATIN FAMILY PROTEIN"/>
    <property type="match status" value="1"/>
</dbReference>
<dbReference type="Proteomes" id="UP000283469">
    <property type="component" value="Unassembled WGS sequence"/>
</dbReference>
<keyword evidence="1" id="KW-0472">Membrane</keyword>
<evidence type="ECO:0000313" key="2">
    <source>
        <dbReference type="EMBL" id="RJG52498.1"/>
    </source>
</evidence>
<dbReference type="InterPro" id="IPR016035">
    <property type="entry name" value="Acyl_Trfase/lysoPLipase"/>
</dbReference>
<dbReference type="GO" id="GO:0046475">
    <property type="term" value="P:glycerophospholipid catabolic process"/>
    <property type="evidence" value="ECO:0007669"/>
    <property type="project" value="TreeGrafter"/>
</dbReference>
<reference evidence="2 3" key="1">
    <citation type="submission" date="2018-08" db="EMBL/GenBank/DDBJ databases">
        <title>Sphingobium sp. EO9.</title>
        <authorList>
            <person name="Park Y."/>
            <person name="Kim K.H."/>
            <person name="Jeon C.O."/>
        </authorList>
    </citation>
    <scope>NUCLEOTIDE SEQUENCE [LARGE SCALE GENOMIC DNA]</scope>
    <source>
        <strain evidence="2 3">EO9</strain>
    </source>
</reference>
<feature type="transmembrane region" description="Helical" evidence="1">
    <location>
        <begin position="481"/>
        <end position="500"/>
    </location>
</feature>
<keyword evidence="1" id="KW-0812">Transmembrane</keyword>
<keyword evidence="3" id="KW-1185">Reference proteome</keyword>
<feature type="transmembrane region" description="Helical" evidence="1">
    <location>
        <begin position="569"/>
        <end position="588"/>
    </location>
</feature>
<feature type="transmembrane region" description="Helical" evidence="1">
    <location>
        <begin position="301"/>
        <end position="321"/>
    </location>
</feature>
<dbReference type="SUPFAM" id="SSF52151">
    <property type="entry name" value="FabD/lysophospholipase-like"/>
    <property type="match status" value="1"/>
</dbReference>
<feature type="transmembrane region" description="Helical" evidence="1">
    <location>
        <begin position="450"/>
        <end position="474"/>
    </location>
</feature>
<feature type="transmembrane region" description="Helical" evidence="1">
    <location>
        <begin position="395"/>
        <end position="419"/>
    </location>
</feature>
<feature type="transmembrane region" description="Helical" evidence="1">
    <location>
        <begin position="219"/>
        <end position="242"/>
    </location>
</feature>
<feature type="transmembrane region" description="Helical" evidence="1">
    <location>
        <begin position="520"/>
        <end position="548"/>
    </location>
</feature>
<keyword evidence="1" id="KW-1133">Transmembrane helix</keyword>
<feature type="transmembrane region" description="Helical" evidence="1">
    <location>
        <begin position="362"/>
        <end position="383"/>
    </location>
</feature>
<name>A0A418YMU7_9SPHN</name>
<dbReference type="GO" id="GO:0004623">
    <property type="term" value="F:phospholipase A2 activity"/>
    <property type="evidence" value="ECO:0007669"/>
    <property type="project" value="TreeGrafter"/>
</dbReference>
<organism evidence="2 3">
    <name type="scientific">Sphingobium terrigena</name>
    <dbReference type="NCBI Taxonomy" id="2304063"/>
    <lineage>
        <taxon>Bacteria</taxon>
        <taxon>Pseudomonadati</taxon>
        <taxon>Pseudomonadota</taxon>
        <taxon>Alphaproteobacteria</taxon>
        <taxon>Sphingomonadales</taxon>
        <taxon>Sphingomonadaceae</taxon>
        <taxon>Sphingobium</taxon>
    </lineage>
</organism>
<dbReference type="EMBL" id="QVRA01000026">
    <property type="protein sequence ID" value="RJG52498.1"/>
    <property type="molecule type" value="Genomic_DNA"/>
</dbReference>
<sequence length="1024" mass="112461">MGGWKLWQRKPAETGAGKVVTPWQGIMAWLRGDPVSTDPAMTTADYTEMIKERAREVVRERRAILDRAGLQTPVPNASMGLACSGGGIRSATISLGIAQVLARKERLLDFDYCSTVSGGGYFGSFLGSLFLPDGVRGPETPGSQMKPPSDELSAKAHFAQSALTDQASLTARNIGTDAKPRWIRHPVRWLREHSRYLAPNGTSDLIAAAAYLIRNWIAMIYVLALPIALAAILLIAASFAMADYSEPTQKRLKDETSEVAKADAAAKGRIADMLYIEPKAPPPCDCVQKPKSEAGIILSPVWLLAAAAAFLGLSVGVSYWLTEYLSDRGSALRLALRKVTPGKSLDRARAWLDWLGNPTVRITLVILSAGAGTVAAGGLWLWLRRNANLWINWRGLDVLMGSAVALTITACIICILAAWQIGRSTITEIGKRDAFTPEIRRILTRWSSDWLTWVLIIAGVATVDTLGLTGFAWIRAASSDASFFAGIATLAAPLGAWIINKLPSWFKDGSGTLSRWIGRYLWTAALVAALALYSLLAVSIHIGIQYLMFGNQQWAIPGRFAPLSRFGDVSIGTVMLFLGGIVGVLFRFTGASQGFINLSSLHAIYASRLTRAYIGGSNMQRLALKDPPGTLTRSERSIMESDPQDQIPIHVYQQTRTAAPIHLINVTLNETRGADKSQMLERDRKGVPLVFAPEGVFMDTAKLVSQRTHFRWDDLKKYGVETLSLGQLCAISGAAASTGMGARTSLGGSLALSFANIRLGYWWRVGRMIQEADGINPRWKARALVWLLGTITYFYLAREMRGLYTRDTAYINISDGGHFENSGAYELLRRNVQTIVVADNGADPRFLFSDMENLVRKARIDLGMAVVVADREEVEALIGRDGAALFLNGSDEDWRARAAARSSDGLAASPKDAAFCLLLKVHQRPWNSKTGAFEVEEKLTGHIVWMKPRLFEGLPVDITGYATEHPSFPQESTGDQFFDEAQWESYRALGYSMMKQLLERSTHKEDILREINRSEGWNIVWPKG</sequence>
<accession>A0A418YMU7</accession>
<proteinExistence type="predicted"/>